<sequence length="55" mass="6613">MFVQKWNFRLSATLIIVSKEDSRFRRVKGAAQRSVEDCRLINQRLQLQPQIRPQR</sequence>
<accession>U2X4H2</accession>
<dbReference type="AlphaFoldDB" id="U2X4H2"/>
<protein>
    <submittedName>
        <fullName evidence="1">Uncharacterized protein</fullName>
    </submittedName>
</protein>
<comment type="caution">
    <text evidence="1">The sequence shown here is derived from an EMBL/GenBank/DDBJ whole genome shotgun (WGS) entry which is preliminary data.</text>
</comment>
<dbReference type="Proteomes" id="UP000016424">
    <property type="component" value="Unassembled WGS sequence"/>
</dbReference>
<evidence type="ECO:0000313" key="1">
    <source>
        <dbReference type="EMBL" id="GAD13587.1"/>
    </source>
</evidence>
<evidence type="ECO:0000313" key="2">
    <source>
        <dbReference type="Proteomes" id="UP000016424"/>
    </source>
</evidence>
<gene>
    <name evidence="1" type="ORF">GBL_1804</name>
</gene>
<name>U2X4H2_GEOKU</name>
<organism evidence="1 2">
    <name type="scientific">Geobacillus kaustophilus GBlys</name>
    <dbReference type="NCBI Taxonomy" id="1337888"/>
    <lineage>
        <taxon>Bacteria</taxon>
        <taxon>Bacillati</taxon>
        <taxon>Bacillota</taxon>
        <taxon>Bacilli</taxon>
        <taxon>Bacillales</taxon>
        <taxon>Anoxybacillaceae</taxon>
        <taxon>Geobacillus</taxon>
        <taxon>Geobacillus thermoleovorans group</taxon>
    </lineage>
</organism>
<reference evidence="2" key="1">
    <citation type="journal article" date="2013" name="Genome">
        <title>Draft Genome Sequence of Geobacillus kaustophilus GBlys, a Lysogenic Strain with Bacteriophage phiOH2.</title>
        <authorList>
            <person name="Doi K."/>
            <person name="Mori K."/>
            <person name="Martono H."/>
            <person name="Nagayoshi Y."/>
            <person name="Fujino Y."/>
            <person name="Tashiro K."/>
            <person name="Kuhara S."/>
            <person name="Ohshima T."/>
        </authorList>
    </citation>
    <scope>NUCLEOTIDE SEQUENCE [LARGE SCALE GENOMIC DNA]</scope>
    <source>
        <strain evidence="2">GBlys</strain>
    </source>
</reference>
<proteinExistence type="predicted"/>
<dbReference type="EMBL" id="BASG01000015">
    <property type="protein sequence ID" value="GAD13587.1"/>
    <property type="molecule type" value="Genomic_DNA"/>
</dbReference>